<dbReference type="PROSITE" id="PS50922">
    <property type="entry name" value="TLC"/>
    <property type="match status" value="1"/>
</dbReference>
<dbReference type="GO" id="GO:0055088">
    <property type="term" value="P:lipid homeostasis"/>
    <property type="evidence" value="ECO:0007669"/>
    <property type="project" value="TreeGrafter"/>
</dbReference>
<evidence type="ECO:0000256" key="4">
    <source>
        <dbReference type="ARBA" id="ARBA00023136"/>
    </source>
</evidence>
<feature type="transmembrane region" description="Helical" evidence="5">
    <location>
        <begin position="90"/>
        <end position="113"/>
    </location>
</feature>
<evidence type="ECO:0000256" key="2">
    <source>
        <dbReference type="ARBA" id="ARBA00022692"/>
    </source>
</evidence>
<keyword evidence="4 5" id="KW-0472">Membrane</keyword>
<organism evidence="7">
    <name type="scientific">viral metagenome</name>
    <dbReference type="NCBI Taxonomy" id="1070528"/>
    <lineage>
        <taxon>unclassified sequences</taxon>
        <taxon>metagenomes</taxon>
        <taxon>organismal metagenomes</taxon>
    </lineage>
</organism>
<feature type="transmembrane region" description="Helical" evidence="5">
    <location>
        <begin position="41"/>
        <end position="59"/>
    </location>
</feature>
<evidence type="ECO:0000256" key="3">
    <source>
        <dbReference type="ARBA" id="ARBA00022989"/>
    </source>
</evidence>
<dbReference type="EMBL" id="MN740127">
    <property type="protein sequence ID" value="QHT88932.1"/>
    <property type="molecule type" value="Genomic_DNA"/>
</dbReference>
<feature type="transmembrane region" description="Helical" evidence="5">
    <location>
        <begin position="14"/>
        <end position="35"/>
    </location>
</feature>
<keyword evidence="2 5" id="KW-0812">Transmembrane</keyword>
<evidence type="ECO:0000313" key="7">
    <source>
        <dbReference type="EMBL" id="QHT88932.1"/>
    </source>
</evidence>
<feature type="transmembrane region" description="Helical" evidence="5">
    <location>
        <begin position="174"/>
        <end position="195"/>
    </location>
</feature>
<feature type="domain" description="TLC" evidence="6">
    <location>
        <begin position="1"/>
        <end position="208"/>
    </location>
</feature>
<dbReference type="GO" id="GO:0005783">
    <property type="term" value="C:endoplasmic reticulum"/>
    <property type="evidence" value="ECO:0007669"/>
    <property type="project" value="TreeGrafter"/>
</dbReference>
<dbReference type="InterPro" id="IPR050846">
    <property type="entry name" value="TLCD"/>
</dbReference>
<name>A0A6C0I811_9ZZZZ</name>
<reference evidence="7" key="1">
    <citation type="journal article" date="2020" name="Nature">
        <title>Giant virus diversity and host interactions through global metagenomics.</title>
        <authorList>
            <person name="Schulz F."/>
            <person name="Roux S."/>
            <person name="Paez-Espino D."/>
            <person name="Jungbluth S."/>
            <person name="Walsh D.A."/>
            <person name="Denef V.J."/>
            <person name="McMahon K.D."/>
            <person name="Konstantinidis K.T."/>
            <person name="Eloe-Fadrosh E.A."/>
            <person name="Kyrpides N.C."/>
            <person name="Woyke T."/>
        </authorList>
    </citation>
    <scope>NUCLEOTIDE SEQUENCE</scope>
    <source>
        <strain evidence="7">GVMAG-M-3300023184-51</strain>
    </source>
</reference>
<dbReference type="GO" id="GO:0016020">
    <property type="term" value="C:membrane"/>
    <property type="evidence" value="ECO:0007669"/>
    <property type="project" value="UniProtKB-SubCell"/>
</dbReference>
<proteinExistence type="predicted"/>
<dbReference type="InterPro" id="IPR006634">
    <property type="entry name" value="TLC-dom"/>
</dbReference>
<accession>A0A6C0I811</accession>
<dbReference type="PANTHER" id="PTHR13439">
    <property type="entry name" value="CT120 PROTEIN"/>
    <property type="match status" value="1"/>
</dbReference>
<feature type="transmembrane region" description="Helical" evidence="5">
    <location>
        <begin position="134"/>
        <end position="154"/>
    </location>
</feature>
<dbReference type="AlphaFoldDB" id="A0A6C0I811"/>
<sequence length="238" mass="28105">MEMDKDIFNNIKPYIQDSVSLGIALFVCVAIYYYIKTKNTFLMKIAGIICILYSLFDLYNGATIDFWIHHIAQIVLCTIMTIWPNEASKIMIYIYYCFLVEVSSIFFSFRSLIRIFLKNNLDTNTSIFKFIKQFQPINEVLFFVTFLYTRLYLFNKHVVFNPECYDTVNNAFDFYMTNKMLLGSTAILSVINLYWSSFLTNKFINKVFGYDIYKYKPDPNDPILMEIETIKSKILNTI</sequence>
<keyword evidence="3 5" id="KW-1133">Transmembrane helix</keyword>
<dbReference type="PANTHER" id="PTHR13439:SF0">
    <property type="entry name" value="TOPOISOMERASE I DAMAGE AFFECTED PROTEIN 4"/>
    <property type="match status" value="1"/>
</dbReference>
<comment type="subcellular location">
    <subcellularLocation>
        <location evidence="1">Membrane</location>
        <topology evidence="1">Multi-pass membrane protein</topology>
    </subcellularLocation>
</comment>
<evidence type="ECO:0000259" key="6">
    <source>
        <dbReference type="PROSITE" id="PS50922"/>
    </source>
</evidence>
<evidence type="ECO:0000256" key="1">
    <source>
        <dbReference type="ARBA" id="ARBA00004141"/>
    </source>
</evidence>
<evidence type="ECO:0000256" key="5">
    <source>
        <dbReference type="SAM" id="Phobius"/>
    </source>
</evidence>
<protein>
    <recommendedName>
        <fullName evidence="6">TLC domain-containing protein</fullName>
    </recommendedName>
</protein>